<dbReference type="SUPFAM" id="SSF54593">
    <property type="entry name" value="Glyoxalase/Bleomycin resistance protein/Dihydroxybiphenyl dioxygenase"/>
    <property type="match status" value="1"/>
</dbReference>
<dbReference type="EMBL" id="QFPJ01000001">
    <property type="protein sequence ID" value="PZQ24724.1"/>
    <property type="molecule type" value="Genomic_DNA"/>
</dbReference>
<evidence type="ECO:0000313" key="2">
    <source>
        <dbReference type="EMBL" id="PZQ24724.1"/>
    </source>
</evidence>
<organism evidence="2 3">
    <name type="scientific">Sphingopyxis macrogoltabida</name>
    <name type="common">Sphingomonas macrogoltabidus</name>
    <dbReference type="NCBI Taxonomy" id="33050"/>
    <lineage>
        <taxon>Bacteria</taxon>
        <taxon>Pseudomonadati</taxon>
        <taxon>Pseudomonadota</taxon>
        <taxon>Alphaproteobacteria</taxon>
        <taxon>Sphingomonadales</taxon>
        <taxon>Sphingomonadaceae</taxon>
        <taxon>Sphingopyxis</taxon>
    </lineage>
</organism>
<dbReference type="Proteomes" id="UP000248597">
    <property type="component" value="Unassembled WGS sequence"/>
</dbReference>
<dbReference type="InterPro" id="IPR029068">
    <property type="entry name" value="Glyas_Bleomycin-R_OHBP_Dase"/>
</dbReference>
<comment type="caution">
    <text evidence="2">The sequence shown here is derived from an EMBL/GenBank/DDBJ whole genome shotgun (WGS) entry which is preliminary data.</text>
</comment>
<gene>
    <name evidence="2" type="ORF">DI569_00095</name>
</gene>
<sequence>MTDLATPETTVSTDQPVRPGKLAHVVLRTRDHLEEMIAWYRTVLAADMIYRNERIAFLSYDEEHHRIAIAGGPDMADRPHRAVGLDHIAFTYDRLADLLSTYARLKGEGILPFCNVNHGPTTSLYYLDPDDNRIELQIDNFEDMHDATDLMVDRFDVNPVGVEFDADEWIARLNGGERPQDIVRLPTEQAPPTTQLITRLRSS</sequence>
<proteinExistence type="predicted"/>
<reference evidence="2 3" key="1">
    <citation type="submission" date="2017-08" db="EMBL/GenBank/DDBJ databases">
        <title>Infants hospitalized years apart are colonized by the same room-sourced microbial strains.</title>
        <authorList>
            <person name="Brooks B."/>
            <person name="Olm M.R."/>
            <person name="Firek B.A."/>
            <person name="Baker R."/>
            <person name="Thomas B.C."/>
            <person name="Morowitz M.J."/>
            <person name="Banfield J.F."/>
        </authorList>
    </citation>
    <scope>NUCLEOTIDE SEQUENCE [LARGE SCALE GENOMIC DNA]</scope>
    <source>
        <strain evidence="2">S2_005_003_R2_47</strain>
    </source>
</reference>
<feature type="domain" description="VOC" evidence="1">
    <location>
        <begin position="21"/>
        <end position="139"/>
    </location>
</feature>
<dbReference type="AlphaFoldDB" id="A0A2W5L8R4"/>
<name>A0A2W5L8R4_SPHMC</name>
<dbReference type="InterPro" id="IPR037523">
    <property type="entry name" value="VOC_core"/>
</dbReference>
<dbReference type="PROSITE" id="PS51819">
    <property type="entry name" value="VOC"/>
    <property type="match status" value="1"/>
</dbReference>
<accession>A0A2W5L8R4</accession>
<dbReference type="Pfam" id="PF00903">
    <property type="entry name" value="Glyoxalase"/>
    <property type="match status" value="1"/>
</dbReference>
<evidence type="ECO:0000313" key="3">
    <source>
        <dbReference type="Proteomes" id="UP000248597"/>
    </source>
</evidence>
<keyword evidence="2" id="KW-0223">Dioxygenase</keyword>
<dbReference type="InterPro" id="IPR004360">
    <property type="entry name" value="Glyas_Fos-R_dOase_dom"/>
</dbReference>
<dbReference type="Gene3D" id="3.10.180.10">
    <property type="entry name" value="2,3-Dihydroxybiphenyl 1,2-Dioxygenase, domain 1"/>
    <property type="match status" value="1"/>
</dbReference>
<protein>
    <submittedName>
        <fullName evidence="2">Biphenyl 2,3-dioxygenase</fullName>
    </submittedName>
</protein>
<evidence type="ECO:0000259" key="1">
    <source>
        <dbReference type="PROSITE" id="PS51819"/>
    </source>
</evidence>
<keyword evidence="2" id="KW-0560">Oxidoreductase</keyword>
<dbReference type="GO" id="GO:0051213">
    <property type="term" value="F:dioxygenase activity"/>
    <property type="evidence" value="ECO:0007669"/>
    <property type="project" value="UniProtKB-KW"/>
</dbReference>